<dbReference type="Gene3D" id="2.20.110.10">
    <property type="entry name" value="Histone H3 K4-specific methyltransferase SET7/9 N-terminal domain"/>
    <property type="match status" value="4"/>
</dbReference>
<gene>
    <name evidence="3" type="ORF">CJD36_002670</name>
</gene>
<dbReference type="InterPro" id="IPR019734">
    <property type="entry name" value="TPR_rpt"/>
</dbReference>
<dbReference type="EMBL" id="PPSL01000001">
    <property type="protein sequence ID" value="PQJ12666.1"/>
    <property type="molecule type" value="Genomic_DNA"/>
</dbReference>
<dbReference type="InterPro" id="IPR011990">
    <property type="entry name" value="TPR-like_helical_dom_sf"/>
</dbReference>
<feature type="repeat" description="TPR" evidence="1">
    <location>
        <begin position="131"/>
        <end position="164"/>
    </location>
</feature>
<dbReference type="Gene3D" id="3.90.930.1">
    <property type="match status" value="3"/>
</dbReference>
<dbReference type="Pfam" id="PF00515">
    <property type="entry name" value="TPR_1"/>
    <property type="match status" value="1"/>
</dbReference>
<accession>A0A2S7T1N1</accession>
<organism evidence="3 4">
    <name type="scientific">Flavipsychrobacter stenotrophus</name>
    <dbReference type="NCBI Taxonomy" id="2077091"/>
    <lineage>
        <taxon>Bacteria</taxon>
        <taxon>Pseudomonadati</taxon>
        <taxon>Bacteroidota</taxon>
        <taxon>Chitinophagia</taxon>
        <taxon>Chitinophagales</taxon>
        <taxon>Chitinophagaceae</taxon>
        <taxon>Flavipsychrobacter</taxon>
    </lineage>
</organism>
<evidence type="ECO:0000313" key="4">
    <source>
        <dbReference type="Proteomes" id="UP000239872"/>
    </source>
</evidence>
<evidence type="ECO:0000313" key="3">
    <source>
        <dbReference type="EMBL" id="PQJ12666.1"/>
    </source>
</evidence>
<dbReference type="SMART" id="SM00028">
    <property type="entry name" value="TPR"/>
    <property type="match status" value="3"/>
</dbReference>
<keyword evidence="1" id="KW-0802">TPR repeat</keyword>
<dbReference type="InterPro" id="IPR011652">
    <property type="entry name" value="MORN_2"/>
</dbReference>
<evidence type="ECO:0000256" key="2">
    <source>
        <dbReference type="SAM" id="SignalP"/>
    </source>
</evidence>
<evidence type="ECO:0000256" key="1">
    <source>
        <dbReference type="PROSITE-ProRule" id="PRU00339"/>
    </source>
</evidence>
<dbReference type="RefSeq" id="WP_105037549.1">
    <property type="nucleotide sequence ID" value="NZ_PPSL01000001.1"/>
</dbReference>
<feature type="chain" id="PRO_5015615067" evidence="2">
    <location>
        <begin position="19"/>
        <end position="1101"/>
    </location>
</feature>
<dbReference type="Pfam" id="PF13181">
    <property type="entry name" value="TPR_8"/>
    <property type="match status" value="1"/>
</dbReference>
<protein>
    <submittedName>
        <fullName evidence="3">Uncharacterized protein</fullName>
    </submittedName>
</protein>
<dbReference type="AlphaFoldDB" id="A0A2S7T1N1"/>
<dbReference type="OrthoDB" id="7342920at2"/>
<keyword evidence="2" id="KW-0732">Signal</keyword>
<dbReference type="PANTHER" id="PTHR33706">
    <property type="entry name" value="MORN VARIANT REPEAT PROTEIN"/>
    <property type="match status" value="1"/>
</dbReference>
<feature type="signal peptide" evidence="2">
    <location>
        <begin position="1"/>
        <end position="18"/>
    </location>
</feature>
<comment type="caution">
    <text evidence="3">The sequence shown here is derived from an EMBL/GenBank/DDBJ whole genome shotgun (WGS) entry which is preliminary data.</text>
</comment>
<dbReference type="Pfam" id="PF07661">
    <property type="entry name" value="MORN_2"/>
    <property type="match status" value="9"/>
</dbReference>
<reference evidence="3 4" key="1">
    <citation type="submission" date="2018-01" db="EMBL/GenBank/DDBJ databases">
        <title>A novel member of the phylum Bacteroidetes isolated from glacier ice.</title>
        <authorList>
            <person name="Liu Q."/>
            <person name="Xin Y.-H."/>
        </authorList>
    </citation>
    <scope>NUCLEOTIDE SEQUENCE [LARGE SCALE GENOMIC DNA]</scope>
    <source>
        <strain evidence="3 4">RB1R16</strain>
    </source>
</reference>
<dbReference type="Gene3D" id="1.25.40.10">
    <property type="entry name" value="Tetratricopeptide repeat domain"/>
    <property type="match status" value="1"/>
</dbReference>
<dbReference type="SUPFAM" id="SSF48452">
    <property type="entry name" value="TPR-like"/>
    <property type="match status" value="1"/>
</dbReference>
<keyword evidence="4" id="KW-1185">Reference proteome</keyword>
<dbReference type="SUPFAM" id="SSF82185">
    <property type="entry name" value="Histone H3 K4-specific methyltransferase SET7/9 N-terminal domain"/>
    <property type="match status" value="5"/>
</dbReference>
<dbReference type="PROSITE" id="PS50005">
    <property type="entry name" value="TPR"/>
    <property type="match status" value="1"/>
</dbReference>
<name>A0A2S7T1N1_9BACT</name>
<dbReference type="PROSITE" id="PS50293">
    <property type="entry name" value="TPR_REGION"/>
    <property type="match status" value="1"/>
</dbReference>
<dbReference type="PANTHER" id="PTHR33706:SF1">
    <property type="entry name" value="TPR REPEAT PROTEIN"/>
    <property type="match status" value="1"/>
</dbReference>
<dbReference type="Proteomes" id="UP000239872">
    <property type="component" value="Unassembled WGS sequence"/>
</dbReference>
<proteinExistence type="predicted"/>
<sequence length="1101" mass="126737">MRRILLLFVAALSIFSFAAKSQTRFEDSHDVLLKGVDMLGKEEYKRAIDIFRTVHECDTNYALATYETILSLIADSQFVAAKNLAATAVGMRYGNRRDAMITLAGCYDRLKMRDSAIMIYDQLMVTYPQDHQPYYEKGVVYFNMKDYDKAAYYFQRALVINPYHFRSHYMLGTTYTLQGRLTEAIMACETALLVTKNADWARQAISVISAIAEQTDSVQKAYKGRKEKYNNPSFDEIDQIINAKLAIGSSYKLKIALNDNIFRQSQAMMEKLQFDAGDTSFAMQYYVPIFSSAFKDDMFEGFMLLVFSDFKLSTIDALAKRRANDILEAKKEVFPVLNKIQSTRALNFNKRKDARELYHYAPESEVLLVGETLMKGKDASMKGPVTVYRYDQTLLAVGQYNDNGEKEGLWKYYFKSGSLMKEITYRKNTTVDTLKEYYINGYLSKVTVMDDKGKILQEESYNYKGWRNLLVKKLNEKETEESTFTQSGTKEVTAYFSNKKIKDGEYTFYFDNGKPDKVVNFKDGNYSGPYKQYYENGQLKESYAFENGKAEGSYIVYYENGKISKKATFRSGKYDGLYETFFDNGKPDEVCTYERSKKNGTDKRYSINGKLYAEFEYDDDIPTSIKYYNAEGVVVYEKAARKGIYEYTSYFPNGNKYADYQLDREGYIAGETIFYAVTGAKGSVISYSKGNKQGKATTYYKSGTVKSEMNYKDDLLEGYYKYYFDNGITQNEGWYKDGKKQGLWKYYYVNGKLQSERYYMNDYWNGYVKEYNKNGELQYKYMYDYNMLTAAAVFDSLHQRVDSVVFPIGRGGRYSLPNKNGKRFTEAEGQMIYGDLTGPLTIKYMNGYTREKIYYRNGNRDSTNTVYYPDGKVESVAPYKNGFITGKFLHYDEIGSLTSETDFAKGDWDGKHTSYACGRLYVSGNYKEGDRDGETFYYGENGRIACVLYYESGTVVGYSHEGKDGQLLPMIPVKNGTVNIKAVYSNGAKSAEMKLDQNRFDGACKIYYSNGNVSEERNYKLGNLDGRFSRYTFEGKLINELEYKDNEEMGPEKIYDKDGVLVISRNYYLGTPHGLTIVNDPSTHKTTKYTYHYGELIKVTE</sequence>
<dbReference type="Pfam" id="PF13174">
    <property type="entry name" value="TPR_6"/>
    <property type="match status" value="1"/>
</dbReference>